<comment type="caution">
    <text evidence="11">The sequence shown here is derived from an EMBL/GenBank/DDBJ whole genome shotgun (WGS) entry which is preliminary data.</text>
</comment>
<keyword evidence="8 9" id="KW-0472">Membrane</keyword>
<dbReference type="Pfam" id="PF01496">
    <property type="entry name" value="V_ATPase_I"/>
    <property type="match status" value="1"/>
</dbReference>
<gene>
    <name evidence="11" type="ORF">FVE85_4140</name>
</gene>
<evidence type="ECO:0000256" key="6">
    <source>
        <dbReference type="ARBA" id="ARBA00022989"/>
    </source>
</evidence>
<comment type="subcellular location">
    <subcellularLocation>
        <location evidence="1">Membrane</location>
        <topology evidence="1">Multi-pass membrane protein</topology>
    </subcellularLocation>
</comment>
<dbReference type="PANTHER" id="PTHR11629">
    <property type="entry name" value="VACUOLAR PROTON ATPASES"/>
    <property type="match status" value="1"/>
</dbReference>
<dbReference type="InterPro" id="IPR002490">
    <property type="entry name" value="V-ATPase_116kDa_su"/>
</dbReference>
<feature type="transmembrane region" description="Helical" evidence="9">
    <location>
        <begin position="770"/>
        <end position="789"/>
    </location>
</feature>
<feature type="transmembrane region" description="Helical" evidence="9">
    <location>
        <begin position="670"/>
        <end position="687"/>
    </location>
</feature>
<dbReference type="PIRSF" id="PIRSF001293">
    <property type="entry name" value="ATP6V0A1"/>
    <property type="match status" value="1"/>
</dbReference>
<keyword evidence="3 9" id="KW-0813">Transport</keyword>
<evidence type="ECO:0000256" key="2">
    <source>
        <dbReference type="ARBA" id="ARBA00009904"/>
    </source>
</evidence>
<proteinExistence type="inferred from homology"/>
<name>A0A5J4YSF4_PORPP</name>
<evidence type="ECO:0000256" key="5">
    <source>
        <dbReference type="ARBA" id="ARBA00022781"/>
    </source>
</evidence>
<protein>
    <recommendedName>
        <fullName evidence="9">V-type proton ATPase subunit a</fullName>
    </recommendedName>
</protein>
<evidence type="ECO:0000256" key="8">
    <source>
        <dbReference type="ARBA" id="ARBA00023136"/>
    </source>
</evidence>
<keyword evidence="12" id="KW-1185">Reference proteome</keyword>
<evidence type="ECO:0000256" key="1">
    <source>
        <dbReference type="ARBA" id="ARBA00004141"/>
    </source>
</evidence>
<feature type="transmembrane region" description="Helical" evidence="9">
    <location>
        <begin position="894"/>
        <end position="915"/>
    </location>
</feature>
<dbReference type="PANTHER" id="PTHR11629:SF63">
    <property type="entry name" value="V-TYPE PROTON ATPASE SUBUNIT A"/>
    <property type="match status" value="1"/>
</dbReference>
<accession>A0A5J4YSF4</accession>
<feature type="transmembrane region" description="Helical" evidence="9">
    <location>
        <begin position="537"/>
        <end position="560"/>
    </location>
</feature>
<evidence type="ECO:0000256" key="3">
    <source>
        <dbReference type="ARBA" id="ARBA00022448"/>
    </source>
</evidence>
<feature type="transmembrane region" description="Helical" evidence="9">
    <location>
        <begin position="581"/>
        <end position="601"/>
    </location>
</feature>
<dbReference type="GO" id="GO:0007035">
    <property type="term" value="P:vacuolar acidification"/>
    <property type="evidence" value="ECO:0007669"/>
    <property type="project" value="TreeGrafter"/>
</dbReference>
<reference evidence="12" key="1">
    <citation type="journal article" date="2019" name="Nat. Commun.">
        <title>Expansion of phycobilisome linker gene families in mesophilic red algae.</title>
        <authorList>
            <person name="Lee J."/>
            <person name="Kim D."/>
            <person name="Bhattacharya D."/>
            <person name="Yoon H.S."/>
        </authorList>
    </citation>
    <scope>NUCLEOTIDE SEQUENCE [LARGE SCALE GENOMIC DNA]</scope>
    <source>
        <strain evidence="12">CCMP 1328</strain>
    </source>
</reference>
<evidence type="ECO:0000313" key="12">
    <source>
        <dbReference type="Proteomes" id="UP000324585"/>
    </source>
</evidence>
<feature type="region of interest" description="Disordered" evidence="10">
    <location>
        <begin position="51"/>
        <end position="89"/>
    </location>
</feature>
<dbReference type="OrthoDB" id="10264220at2759"/>
<dbReference type="InterPro" id="IPR026028">
    <property type="entry name" value="V-type_ATPase_116kDa_su_euka"/>
</dbReference>
<feature type="compositionally biased region" description="Low complexity" evidence="10">
    <location>
        <begin position="69"/>
        <end position="83"/>
    </location>
</feature>
<dbReference type="GO" id="GO:0000220">
    <property type="term" value="C:vacuolar proton-transporting V-type ATPase, V0 domain"/>
    <property type="evidence" value="ECO:0007669"/>
    <property type="project" value="InterPro"/>
</dbReference>
<evidence type="ECO:0000256" key="7">
    <source>
        <dbReference type="ARBA" id="ARBA00023065"/>
    </source>
</evidence>
<dbReference type="GO" id="GO:0046961">
    <property type="term" value="F:proton-transporting ATPase activity, rotational mechanism"/>
    <property type="evidence" value="ECO:0007669"/>
    <property type="project" value="InterPro"/>
</dbReference>
<evidence type="ECO:0000256" key="4">
    <source>
        <dbReference type="ARBA" id="ARBA00022692"/>
    </source>
</evidence>
<dbReference type="GO" id="GO:0051117">
    <property type="term" value="F:ATPase binding"/>
    <property type="evidence" value="ECO:0007669"/>
    <property type="project" value="TreeGrafter"/>
</dbReference>
<keyword evidence="7 9" id="KW-0406">Ion transport</keyword>
<dbReference type="AlphaFoldDB" id="A0A5J4YSF4"/>
<feature type="transmembrane region" description="Helical" evidence="9">
    <location>
        <begin position="699"/>
        <end position="723"/>
    </location>
</feature>
<keyword evidence="4 9" id="KW-0812">Transmembrane</keyword>
<evidence type="ECO:0000256" key="10">
    <source>
        <dbReference type="SAM" id="MobiDB-lite"/>
    </source>
</evidence>
<keyword evidence="5 9" id="KW-0375">Hydrogen ion transport</keyword>
<dbReference type="EMBL" id="VRMN01000005">
    <property type="protein sequence ID" value="KAA8494165.1"/>
    <property type="molecule type" value="Genomic_DNA"/>
</dbReference>
<dbReference type="OMA" id="FYLWFFL"/>
<keyword evidence="6 9" id="KW-1133">Transmembrane helix</keyword>
<dbReference type="Proteomes" id="UP000324585">
    <property type="component" value="Unassembled WGS sequence"/>
</dbReference>
<evidence type="ECO:0000313" key="11">
    <source>
        <dbReference type="EMBL" id="KAA8494165.1"/>
    </source>
</evidence>
<comment type="function">
    <text evidence="9">Essential component of the vacuolar proton pump (V-ATPase), a multimeric enzyme that catalyzes the translocation of protons across the membranes. Required for assembly and activity of the V-ATPase.</text>
</comment>
<sequence length="957" mass="105522">MFRNVSASHLSMRSVGAAGSGGGAGAGAGSSGVVGADGGVVLQSSYSAAAYNSDSSNGAQPRQFRSRRSGAADAKPAARAAGRPQPPSLQQQNAFLRSCALYRSEPMARVRLYFDRVAAHDTIEELGVLGALQFEDLNASQSAFQRSFTSDLKACEEIQRALRFLRAQIESTPGVQINSAVALDLASEVRLDDLAQHISALELGLIEMNSHWDALKVQMNALVEFLAVFEQCSSFFGSSSIRMLLADSNRSTSAALNFDALLSSSALDGAAVASLTRPKEGFSSLQLITGVIQRDRVASFERILFRATRGNCLLRMFDEVQITTARKNGSNGSDEPVPKSVFIVLFSSLEIKLKVTKICEAFAASRYPFPEDGSERERALQESTTRLGDLKAVIASTEKQRRDMLVDIGFNLMLWEHKADREKAIFHVLNLLNYESSTKLFIAEGWATRASIPAIQEALERARRRSNAQLPSVFEEKGKVSTVDHDFHSHDAASASPPTFFKTNKFTQVFQGIVEAYGVAEYQEVNPAVFTVITFPFLFAVMFGDIGHGLLMAAFAVYLIRNERDLEQRRARLGEFVGTCYDGRYVILLMGVFSIYTGFIYNEFFAFPLELFGRSTWKYTESSIMACGVDNCADAAAAAPPLQTYAFGFDPIWKHARTGLLFFNSYKMKLSIVLGVCQMALGLCLSLENARFFRKPLDIWYGFVPQMLFLMSIFGYLVLLIVLKWLTDWNSASCRMSSICEAPDIKNILIGMFMSPGRVPAKNQLFPGQAAVQLLLFIVALISVPWMLLPKPLILRARYSSQLRLGYKKLESDDQETPGESGGAAAHDSCEHTGGFNFGDVMVHQMIHTIEFVLGAISNTASYLRLWALSLAHAQLSDVFAEKLLIASWRSGNVILIAIGFSMWLALTLGVLMMMESLSAFLHALRLHWVEFQNKFYNLNGGGKKFSPLDLSPSINY</sequence>
<organism evidence="11 12">
    <name type="scientific">Porphyridium purpureum</name>
    <name type="common">Red alga</name>
    <name type="synonym">Porphyridium cruentum</name>
    <dbReference type="NCBI Taxonomy" id="35688"/>
    <lineage>
        <taxon>Eukaryota</taxon>
        <taxon>Rhodophyta</taxon>
        <taxon>Bangiophyceae</taxon>
        <taxon>Porphyridiales</taxon>
        <taxon>Porphyridiaceae</taxon>
        <taxon>Porphyridium</taxon>
    </lineage>
</organism>
<evidence type="ECO:0000256" key="9">
    <source>
        <dbReference type="RuleBase" id="RU361189"/>
    </source>
</evidence>
<comment type="similarity">
    <text evidence="2 9">Belongs to the V-ATPase 116 kDa subunit family.</text>
</comment>